<dbReference type="InterPro" id="IPR019775">
    <property type="entry name" value="WD40_repeat_CS"/>
</dbReference>
<dbReference type="InterPro" id="IPR001680">
    <property type="entry name" value="WD40_rpt"/>
</dbReference>
<organism evidence="6 7">
    <name type="scientific">Geodermatophilus poikilotrophus</name>
    <dbReference type="NCBI Taxonomy" id="1333667"/>
    <lineage>
        <taxon>Bacteria</taxon>
        <taxon>Bacillati</taxon>
        <taxon>Actinomycetota</taxon>
        <taxon>Actinomycetes</taxon>
        <taxon>Geodermatophilales</taxon>
        <taxon>Geodermatophilaceae</taxon>
        <taxon>Geodermatophilus</taxon>
    </lineage>
</organism>
<feature type="repeat" description="WD" evidence="3">
    <location>
        <begin position="691"/>
        <end position="732"/>
    </location>
</feature>
<dbReference type="SUPFAM" id="SSF50978">
    <property type="entry name" value="WD40 repeat-like"/>
    <property type="match status" value="2"/>
</dbReference>
<protein>
    <submittedName>
        <fullName evidence="6">WD40 repeat</fullName>
    </submittedName>
</protein>
<dbReference type="InterPro" id="IPR020472">
    <property type="entry name" value="WD40_PAC1"/>
</dbReference>
<feature type="repeat" description="WD" evidence="3">
    <location>
        <begin position="902"/>
        <end position="943"/>
    </location>
</feature>
<dbReference type="PRINTS" id="PR00320">
    <property type="entry name" value="GPROTEINBRPT"/>
</dbReference>
<feature type="repeat" description="WD" evidence="3">
    <location>
        <begin position="988"/>
        <end position="1023"/>
    </location>
</feature>
<dbReference type="RefSeq" id="WP_091448313.1">
    <property type="nucleotide sequence ID" value="NZ_FOIE01000011.1"/>
</dbReference>
<feature type="repeat" description="WD" evidence="3">
    <location>
        <begin position="732"/>
        <end position="764"/>
    </location>
</feature>
<dbReference type="EMBL" id="FOIE01000011">
    <property type="protein sequence ID" value="SET95117.1"/>
    <property type="molecule type" value="Genomic_DNA"/>
</dbReference>
<evidence type="ECO:0000313" key="7">
    <source>
        <dbReference type="Proteomes" id="UP000198507"/>
    </source>
</evidence>
<feature type="repeat" description="WD" evidence="3">
    <location>
        <begin position="1202"/>
        <end position="1237"/>
    </location>
</feature>
<feature type="repeat" description="WD" evidence="3">
    <location>
        <begin position="774"/>
        <end position="809"/>
    </location>
</feature>
<evidence type="ECO:0000259" key="5">
    <source>
        <dbReference type="Pfam" id="PF20703"/>
    </source>
</evidence>
<dbReference type="InterPro" id="IPR027417">
    <property type="entry name" value="P-loop_NTPase"/>
</dbReference>
<dbReference type="PROSITE" id="PS50294">
    <property type="entry name" value="WD_REPEATS_REGION"/>
    <property type="match status" value="12"/>
</dbReference>
<feature type="repeat" description="WD" evidence="3">
    <location>
        <begin position="817"/>
        <end position="857"/>
    </location>
</feature>
<dbReference type="InterPro" id="IPR049052">
    <property type="entry name" value="nSTAND1"/>
</dbReference>
<dbReference type="PANTHER" id="PTHR19848:SF8">
    <property type="entry name" value="F-BOX AND WD REPEAT DOMAIN CONTAINING 7"/>
    <property type="match status" value="1"/>
</dbReference>
<dbReference type="PROSITE" id="PS00678">
    <property type="entry name" value="WD_REPEATS_1"/>
    <property type="match status" value="9"/>
</dbReference>
<feature type="repeat" description="WD" evidence="3">
    <location>
        <begin position="1159"/>
        <end position="1200"/>
    </location>
</feature>
<feature type="domain" description="TIR" evidence="4">
    <location>
        <begin position="5"/>
        <end position="121"/>
    </location>
</feature>
<dbReference type="Gene3D" id="3.40.50.300">
    <property type="entry name" value="P-loop containing nucleotide triphosphate hydrolases"/>
    <property type="match status" value="1"/>
</dbReference>
<dbReference type="Gene3D" id="3.40.50.10140">
    <property type="entry name" value="Toll/interleukin-1 receptor homology (TIR) domain"/>
    <property type="match status" value="1"/>
</dbReference>
<dbReference type="SUPFAM" id="SSF52200">
    <property type="entry name" value="Toll/Interleukin receptor TIR domain"/>
    <property type="match status" value="1"/>
</dbReference>
<dbReference type="InterPro" id="IPR015943">
    <property type="entry name" value="WD40/YVTN_repeat-like_dom_sf"/>
</dbReference>
<evidence type="ECO:0000256" key="3">
    <source>
        <dbReference type="PROSITE-ProRule" id="PRU00221"/>
    </source>
</evidence>
<sequence>MTSLFVSHSARDWAPTQQVREWLRSEGYAALFVDFDPDSGIGAGQDWERELYAQLRRCDGVVFLASSSSTASRWCFAELSLARALGKPVFPIRVEPATRMDLLDDVQWVDLAEGDAALDRLRGGLQRAGLDPADSFSWDPIRSPYPGLAHFEAADAAVFYGRGPETTRLLELLQPTILRGPGRFVGIVGPSGSGKSSLLRAGLLPRVTRLGTRWVVLPPVRPGSDPTWRLAGCLSEAFAAHGVPRSRTDVAADLGRGPDALASLAGELAELCGDLGEERPRVLVVVDQAEELLTSSGRREQQAFLHLLTGALRRERSPLWVVATLRSEFLTSAPERAGLAEAIDDPLVVEPLSRSRLPEVIAGPARRAGLDLDPGLVERMVEDTAGGDALPLLAYTLSELYDRVGPGGRIRSADYEAVGGVVGALQRRADHILDELIRRGLGPTVLPTLLQLAAVEHGEEPTRRRVEWRSLTDEERTVVGAFVEARLLVSASGTSDDAGEGTVEVAHEALLRQWPPLRSAIDDAREWLQRRSELDRLAADWEQGGRDESFLLRGGHLAAFDRWGDEHLEDLRPLERRFLESSREVAARELEVAHRTNRRLRILASGLAVFLVLALTAGGLAWRQDREAQAQARLALARQLSSDADRLVDSQPDTAILAGLHALGVAPRGTAPPAAGLVTALARVTHVSRTLFGHTNQVHGVAFTRDGRVLASGGGDGVVRLWDVATAGERATLQHGGEVWSVAFGRDDRLLASGGRDGLVRLWDPATGRPDGPALEHGAAVWSTAFSADGRFLASGGSDGVVRVWDVASRQPHGDPLTGGSGWVQSVAYSSTGVVAAAGDDGVVRMWDSGSGRLLHELVGHEDEVNTIAFSPDGGVLASGGWDATVRMWDTRTGEVLHTLPATSAEHVVRGLAFSADGALLASSSSDDTASVWSVASGQPVGQSFVGHPQDVDGLAFSPDGRQLATAGWDGTVRLWEVVETYSVSRAYPGHSAEVLDVDVSADGRLLATAGADGTARLWDVTSTRPHGPALQHDAPVNAVAFRPDGRVLASAGEDGVLSLWDVATGSPLQEPIAVSEHALLGVAFSPDGRLLVLGMAGGVVELWDAESRARHGEPLTGHVEDVNDVLFSPDGSLVASASTDGTARLWSAASGRPAGEPLSGHASEVYGVAFHPDGRVLATGGADDAVRLWDVGTGVQIGEPLGGHDGGVLGVAFSRDGRSLVSGSEDQSVRAWDVRSRLPRGAPLTGHEQAVTGVAFTPDGQQVASSSHDGAARLWDVDFSTWAQAGCGLIGRNMTMAEWTDLLPDLPYRRTCPGVPPGHGAPRNAPAAQ</sequence>
<dbReference type="CDD" id="cd00200">
    <property type="entry name" value="WD40"/>
    <property type="match status" value="2"/>
</dbReference>
<accession>A0A1I0IEG6</accession>
<dbReference type="Pfam" id="PF13676">
    <property type="entry name" value="TIR_2"/>
    <property type="match status" value="1"/>
</dbReference>
<keyword evidence="1 3" id="KW-0853">WD repeat</keyword>
<feature type="repeat" description="WD" evidence="3">
    <location>
        <begin position="1073"/>
        <end position="1108"/>
    </location>
</feature>
<feature type="repeat" description="WD" evidence="3">
    <location>
        <begin position="858"/>
        <end position="899"/>
    </location>
</feature>
<dbReference type="OrthoDB" id="134501at2"/>
<dbReference type="InterPro" id="IPR036322">
    <property type="entry name" value="WD40_repeat_dom_sf"/>
</dbReference>
<dbReference type="InterPro" id="IPR035897">
    <property type="entry name" value="Toll_tir_struct_dom_sf"/>
</dbReference>
<dbReference type="InterPro" id="IPR000157">
    <property type="entry name" value="TIR_dom"/>
</dbReference>
<gene>
    <name evidence="6" type="ORF">SAMN04488546_4394</name>
</gene>
<feature type="domain" description="Novel STAND NTPase 1" evidence="5">
    <location>
        <begin position="144"/>
        <end position="548"/>
    </location>
</feature>
<keyword evidence="7" id="KW-1185">Reference proteome</keyword>
<feature type="repeat" description="WD" evidence="3">
    <location>
        <begin position="945"/>
        <end position="986"/>
    </location>
</feature>
<dbReference type="SUPFAM" id="SSF52540">
    <property type="entry name" value="P-loop containing nucleoside triphosphate hydrolases"/>
    <property type="match status" value="1"/>
</dbReference>
<feature type="repeat" description="WD" evidence="3">
    <location>
        <begin position="1116"/>
        <end position="1157"/>
    </location>
</feature>
<evidence type="ECO:0000256" key="2">
    <source>
        <dbReference type="ARBA" id="ARBA00022737"/>
    </source>
</evidence>
<keyword evidence="2" id="KW-0677">Repeat</keyword>
<dbReference type="Pfam" id="PF20703">
    <property type="entry name" value="nSTAND1"/>
    <property type="match status" value="1"/>
</dbReference>
<dbReference type="SMART" id="SM00320">
    <property type="entry name" value="WD40"/>
    <property type="match status" value="14"/>
</dbReference>
<dbReference type="Gene3D" id="2.130.10.10">
    <property type="entry name" value="YVTN repeat-like/Quinoprotein amine dehydrogenase"/>
    <property type="match status" value="5"/>
</dbReference>
<evidence type="ECO:0000259" key="4">
    <source>
        <dbReference type="Pfam" id="PF13676"/>
    </source>
</evidence>
<dbReference type="Pfam" id="PF00400">
    <property type="entry name" value="WD40"/>
    <property type="match status" value="13"/>
</dbReference>
<reference evidence="7" key="1">
    <citation type="submission" date="2016-10" db="EMBL/GenBank/DDBJ databases">
        <authorList>
            <person name="Varghese N."/>
            <person name="Submissions S."/>
        </authorList>
    </citation>
    <scope>NUCLEOTIDE SEQUENCE [LARGE SCALE GENOMIC DNA]</scope>
    <source>
        <strain evidence="7">DSM 44209</strain>
    </source>
</reference>
<dbReference type="Proteomes" id="UP000198507">
    <property type="component" value="Unassembled WGS sequence"/>
</dbReference>
<dbReference type="PROSITE" id="PS50082">
    <property type="entry name" value="WD_REPEATS_2"/>
    <property type="match status" value="14"/>
</dbReference>
<evidence type="ECO:0000313" key="6">
    <source>
        <dbReference type="EMBL" id="SET95117.1"/>
    </source>
</evidence>
<name>A0A1I0IEG6_9ACTN</name>
<evidence type="ECO:0000256" key="1">
    <source>
        <dbReference type="ARBA" id="ARBA00022574"/>
    </source>
</evidence>
<feature type="repeat" description="WD" evidence="3">
    <location>
        <begin position="1245"/>
        <end position="1279"/>
    </location>
</feature>
<feature type="repeat" description="WD" evidence="3">
    <location>
        <begin position="1030"/>
        <end position="1071"/>
    </location>
</feature>
<dbReference type="GO" id="GO:0007165">
    <property type="term" value="P:signal transduction"/>
    <property type="evidence" value="ECO:0007669"/>
    <property type="project" value="InterPro"/>
</dbReference>
<proteinExistence type="predicted"/>
<dbReference type="PANTHER" id="PTHR19848">
    <property type="entry name" value="WD40 REPEAT PROTEIN"/>
    <property type="match status" value="1"/>
</dbReference>